<keyword evidence="2" id="KW-1185">Reference proteome</keyword>
<gene>
    <name evidence="1" type="ORF">AALM99_11875</name>
</gene>
<dbReference type="EMBL" id="JBCLSQ010000075">
    <property type="protein sequence ID" value="MEY8539105.1"/>
    <property type="molecule type" value="Genomic_DNA"/>
</dbReference>
<dbReference type="InterPro" id="IPR012865">
    <property type="entry name" value="DUF1642"/>
</dbReference>
<dbReference type="RefSeq" id="WP_369919081.1">
    <property type="nucleotide sequence ID" value="NZ_JBCLSQ010000075.1"/>
</dbReference>
<name>A0ABV4DBH7_9LACT</name>
<dbReference type="Proteomes" id="UP001565242">
    <property type="component" value="Unassembled WGS sequence"/>
</dbReference>
<feature type="non-terminal residue" evidence="1">
    <location>
        <position position="1"/>
    </location>
</feature>
<evidence type="ECO:0000313" key="2">
    <source>
        <dbReference type="Proteomes" id="UP001565242"/>
    </source>
</evidence>
<dbReference type="Pfam" id="PF07852">
    <property type="entry name" value="DUF1642"/>
    <property type="match status" value="1"/>
</dbReference>
<comment type="caution">
    <text evidence="1">The sequence shown here is derived from an EMBL/GenBank/DDBJ whole genome shotgun (WGS) entry which is preliminary data.</text>
</comment>
<accession>A0ABV4DBH7</accession>
<protein>
    <submittedName>
        <fullName evidence="1">DUF1642 domain-containing protein</fullName>
    </submittedName>
</protein>
<evidence type="ECO:0000313" key="1">
    <source>
        <dbReference type="EMBL" id="MEY8539105.1"/>
    </source>
</evidence>
<proteinExistence type="predicted"/>
<sequence length="130" mass="15325">PEIPEVPQSVADFIVGHKFNHYKMVEDFEKMSNDSEIKRWIFDNISTNAHGTDRGLKTLFELINHGYTVAKEKRFYLKNKLTELYLRFDSDDLFYFESADKESSLYKTTFTQQEIDSMDTGGYEQIEVEE</sequence>
<reference evidence="1 2" key="1">
    <citation type="submission" date="2024-03" db="EMBL/GenBank/DDBJ databases">
        <title>Mouse gut bacterial collection (mGBC) of GemPharmatech.</title>
        <authorList>
            <person name="He Y."/>
            <person name="Dong L."/>
            <person name="Wu D."/>
            <person name="Gao X."/>
            <person name="Lin Z."/>
        </authorList>
    </citation>
    <scope>NUCLEOTIDE SEQUENCE [LARGE SCALE GENOMIC DNA]</scope>
    <source>
        <strain evidence="1 2">20-218</strain>
    </source>
</reference>
<organism evidence="1 2">
    <name type="scientific">Lactococcus muris</name>
    <dbReference type="NCBI Taxonomy" id="2941330"/>
    <lineage>
        <taxon>Bacteria</taxon>
        <taxon>Bacillati</taxon>
        <taxon>Bacillota</taxon>
        <taxon>Bacilli</taxon>
        <taxon>Lactobacillales</taxon>
        <taxon>Streptococcaceae</taxon>
        <taxon>Lactococcus</taxon>
    </lineage>
</organism>